<dbReference type="Pfam" id="PF25162">
    <property type="entry name" value="DUF7827"/>
    <property type="match status" value="1"/>
</dbReference>
<proteinExistence type="predicted"/>
<evidence type="ECO:0000313" key="2">
    <source>
        <dbReference type="EMBL" id="CQR48701.1"/>
    </source>
</evidence>
<accession>A0A0D6JLC5</accession>
<sequence>MSPRTRSIRTLSVIFLLILGLTAVPSGAIAVHALDPTDESVRFADAQRVEQQGDFVKRTLVLNNTDEARLQISSAEGDFSATVLATDGSGDGVVTVVFDTSNANAPDAAFRTADANDTVSVLTRPNAAAPEALPTGRYNVIASAGQTRIADRLWIEPPSVRGSAACSVPATQQPGNVDCADRSRGSGSAPVVAVGDDAVVQYHVSGLESAVQRPAPGTQPVFARNASTGARTTHVVQWSPETDVRTSQTLRINYREGLSPSLHSSQLIEHIGIDTDADGEIDRSLRTAVNRYQVTSSGGLTVAFDEPVSVADNETLLFEYHVVNPRTEGVSDVSVSFGEETAHSRLEYASNALGNVGPGVDLRVESSEMDFVSPQTVFDVAYDAETDTLNVVADSTRLETGTYNVTVVIDSEIHADGERVVLTEAFTVAEPSVDNLTATMSGTKLNVSARTNLAPQTKMDIDLTMSQEGTTYFSRCLTTVGQNGVVSCNFTPAKAGAANVSISYNDTVVAGPQKIEIEPNVTTRDDAHPRGTAADSQLKSWLVRGRST</sequence>
<dbReference type="EMBL" id="CSTE01000001">
    <property type="protein sequence ID" value="CQR48701.1"/>
    <property type="molecule type" value="Genomic_DNA"/>
</dbReference>
<name>A0A0D6JLC5_9EURY</name>
<gene>
    <name evidence="2" type="ORF">BN996_00148</name>
</gene>
<organism evidence="2 3">
    <name type="scientific">Haloferax massiliensis</name>
    <dbReference type="NCBI Taxonomy" id="1476858"/>
    <lineage>
        <taxon>Archaea</taxon>
        <taxon>Methanobacteriati</taxon>
        <taxon>Methanobacteriota</taxon>
        <taxon>Stenosarchaea group</taxon>
        <taxon>Halobacteria</taxon>
        <taxon>Halobacteriales</taxon>
        <taxon>Haloferacaceae</taxon>
        <taxon>Haloferax</taxon>
    </lineage>
</organism>
<feature type="domain" description="DUF7827" evidence="1">
    <location>
        <begin position="36"/>
        <end position="144"/>
    </location>
</feature>
<keyword evidence="3" id="KW-1185">Reference proteome</keyword>
<protein>
    <recommendedName>
        <fullName evidence="1">DUF7827 domain-containing protein</fullName>
    </recommendedName>
</protein>
<dbReference type="Proteomes" id="UP000198902">
    <property type="component" value="Unassembled WGS sequence"/>
</dbReference>
<reference evidence="3" key="1">
    <citation type="submission" date="2015-03" db="EMBL/GenBank/DDBJ databases">
        <authorList>
            <person name="Urmite Genomes"/>
        </authorList>
    </citation>
    <scope>NUCLEOTIDE SEQUENCE [LARGE SCALE GENOMIC DNA]</scope>
    <source>
        <strain evidence="3">Arc-Hr</strain>
    </source>
</reference>
<evidence type="ECO:0000313" key="3">
    <source>
        <dbReference type="Proteomes" id="UP000198902"/>
    </source>
</evidence>
<dbReference type="InterPro" id="IPR057149">
    <property type="entry name" value="DUF7827"/>
</dbReference>
<evidence type="ECO:0000259" key="1">
    <source>
        <dbReference type="Pfam" id="PF25162"/>
    </source>
</evidence>
<dbReference type="AlphaFoldDB" id="A0A0D6JLC5"/>